<evidence type="ECO:0000259" key="1">
    <source>
        <dbReference type="PROSITE" id="PS51704"/>
    </source>
</evidence>
<dbReference type="PROSITE" id="PS51704">
    <property type="entry name" value="GP_PDE"/>
    <property type="match status" value="1"/>
</dbReference>
<organism evidence="2 3">
    <name type="scientific">Cryobacterium mannosilyticum</name>
    <dbReference type="NCBI Taxonomy" id="1259190"/>
    <lineage>
        <taxon>Bacteria</taxon>
        <taxon>Bacillati</taxon>
        <taxon>Actinomycetota</taxon>
        <taxon>Actinomycetes</taxon>
        <taxon>Micrococcales</taxon>
        <taxon>Microbacteriaceae</taxon>
        <taxon>Cryobacterium</taxon>
    </lineage>
</organism>
<evidence type="ECO:0000313" key="2">
    <source>
        <dbReference type="EMBL" id="TFC07311.1"/>
    </source>
</evidence>
<dbReference type="PANTHER" id="PTHR43805">
    <property type="entry name" value="GLYCEROPHOSPHORYL DIESTER PHOSPHODIESTERASE"/>
    <property type="match status" value="1"/>
</dbReference>
<accession>A0A4R8WE25</accession>
<dbReference type="PANTHER" id="PTHR43805:SF1">
    <property type="entry name" value="GP-PDE DOMAIN-CONTAINING PROTEIN"/>
    <property type="match status" value="1"/>
</dbReference>
<sequence>MPGGRASWFLDGSVPRVFAHRGLSLNAPENTLLAFRHALLAGATHLETDVRASDDGVAVLSHDADFAVPGARIRVSRLRMAELRRINLGWGQPFASLAEALDAFPDARFNLDVKSDAAVEATVAAVLAANATDRVLITSFSEDRRARTVRSLPGVATSASSLLVGRAFVAAELGLGGQVRRAALGLSAMQVPETVRSLRILTPRFLRAMHSLGVEVHVWTVNEPAAMRRLLDAGVDGLITDRSDLAVGVIADRS</sequence>
<dbReference type="Gene3D" id="3.20.20.190">
    <property type="entry name" value="Phosphatidylinositol (PI) phosphodiesterase"/>
    <property type="match status" value="1"/>
</dbReference>
<dbReference type="InterPro" id="IPR017946">
    <property type="entry name" value="PLC-like_Pdiesterase_TIM-brl"/>
</dbReference>
<dbReference type="Pfam" id="PF03009">
    <property type="entry name" value="GDPD"/>
    <property type="match status" value="1"/>
</dbReference>
<protein>
    <submittedName>
        <fullName evidence="2">Glycerophosphodiester phosphodiesterase</fullName>
    </submittedName>
</protein>
<comment type="caution">
    <text evidence="2">The sequence shown here is derived from an EMBL/GenBank/DDBJ whole genome shotgun (WGS) entry which is preliminary data.</text>
</comment>
<dbReference type="InterPro" id="IPR030395">
    <property type="entry name" value="GP_PDE_dom"/>
</dbReference>
<proteinExistence type="predicted"/>
<feature type="domain" description="GP-PDE" evidence="1">
    <location>
        <begin position="15"/>
        <end position="250"/>
    </location>
</feature>
<gene>
    <name evidence="2" type="ORF">E3O32_01960</name>
</gene>
<evidence type="ECO:0000313" key="3">
    <source>
        <dbReference type="Proteomes" id="UP000297643"/>
    </source>
</evidence>
<name>A0A4R8WE25_9MICO</name>
<dbReference type="GO" id="GO:0008081">
    <property type="term" value="F:phosphoric diester hydrolase activity"/>
    <property type="evidence" value="ECO:0007669"/>
    <property type="project" value="InterPro"/>
</dbReference>
<dbReference type="RefSeq" id="WP_134506477.1">
    <property type="nucleotide sequence ID" value="NZ_SOFM01000007.1"/>
</dbReference>
<dbReference type="SUPFAM" id="SSF51695">
    <property type="entry name" value="PLC-like phosphodiesterases"/>
    <property type="match status" value="1"/>
</dbReference>
<dbReference type="EMBL" id="SOFM01000007">
    <property type="protein sequence ID" value="TFC07311.1"/>
    <property type="molecule type" value="Genomic_DNA"/>
</dbReference>
<reference evidence="2 3" key="1">
    <citation type="submission" date="2019-03" db="EMBL/GenBank/DDBJ databases">
        <title>Genomics of glacier-inhabiting Cryobacterium strains.</title>
        <authorList>
            <person name="Liu Q."/>
            <person name="Xin Y.-H."/>
        </authorList>
    </citation>
    <scope>NUCLEOTIDE SEQUENCE [LARGE SCALE GENOMIC DNA]</scope>
    <source>
        <strain evidence="2 3">RHLT2-21</strain>
    </source>
</reference>
<dbReference type="AlphaFoldDB" id="A0A4R8WE25"/>
<dbReference type="GO" id="GO:0006629">
    <property type="term" value="P:lipid metabolic process"/>
    <property type="evidence" value="ECO:0007669"/>
    <property type="project" value="InterPro"/>
</dbReference>
<keyword evidence="3" id="KW-1185">Reference proteome</keyword>
<dbReference type="Proteomes" id="UP000297643">
    <property type="component" value="Unassembled WGS sequence"/>
</dbReference>